<evidence type="ECO:0000313" key="4">
    <source>
        <dbReference type="Proteomes" id="UP000588112"/>
    </source>
</evidence>
<keyword evidence="1" id="KW-0732">Signal</keyword>
<protein>
    <submittedName>
        <fullName evidence="3">3-phytase</fullName>
        <ecNumber evidence="3">3.1.3.8</ecNumber>
    </submittedName>
</protein>
<feature type="signal peptide" evidence="1">
    <location>
        <begin position="1"/>
        <end position="24"/>
    </location>
</feature>
<accession>A0A7W8Z5R0</accession>
<evidence type="ECO:0000259" key="2">
    <source>
        <dbReference type="PROSITE" id="PS51662"/>
    </source>
</evidence>
<dbReference type="AlphaFoldDB" id="A0A7W8Z5R0"/>
<evidence type="ECO:0000256" key="1">
    <source>
        <dbReference type="SAM" id="SignalP"/>
    </source>
</evidence>
<dbReference type="EC" id="3.1.3.8" evidence="3"/>
<proteinExistence type="predicted"/>
<dbReference type="RefSeq" id="WP_184612362.1">
    <property type="nucleotide sequence ID" value="NZ_BOOS01000015.1"/>
</dbReference>
<dbReference type="InterPro" id="IPR003431">
    <property type="entry name" value="B-propeller_Phytase"/>
</dbReference>
<gene>
    <name evidence="3" type="ORF">BJ981_003449</name>
</gene>
<dbReference type="InterPro" id="IPR011042">
    <property type="entry name" value="6-blade_b-propeller_TolB-like"/>
</dbReference>
<comment type="caution">
    <text evidence="3">The sequence shown here is derived from an EMBL/GenBank/DDBJ whole genome shotgun (WGS) entry which is preliminary data.</text>
</comment>
<sequence>MRPRLAAAALTFALAGAICAPASAYGLPSVPPHLETPPLFDDEAGGNANGDDPAVWVPPAGQGKAVVIATAKDAGLFVYDLAGRELQHVPASPAPGPDHERGRFNNVDVAYGFGGRDLALVSDRGGDRLRIYAITRGRLTDVTDPAAPFIFNSTQEEVDEAATAYGLAAWKDATGTYALVSRRHRTSLGLVRLEPRPGGTVGYRLVRTLDLPASFTLPDGSAWAPCLEPGEAPQVEGMVVDQQADVLYAGQEDVGIWRVRADLTGAPVLVDRVREYGVPATYDPETEECAPGADPGYGGGHLSTDVEGLTIYYRRGGQGYLLASSQGDDTFAVYRREGSNAYVGGFRVGPRPGVDGAEISDGAAVVNVPLDGFPNGLFVTHDGVNTPAVPDRENTDFKYVRWDGIAAALGLAVDARGFDPRG</sequence>
<dbReference type="GO" id="GO:0016158">
    <property type="term" value="F:inositol hexakisphosphate 3-phosphatase activity"/>
    <property type="evidence" value="ECO:0007669"/>
    <property type="project" value="UniProtKB-EC"/>
</dbReference>
<keyword evidence="3" id="KW-0378">Hydrolase</keyword>
<dbReference type="Proteomes" id="UP000588112">
    <property type="component" value="Unassembled WGS sequence"/>
</dbReference>
<feature type="domain" description="BPP" evidence="2">
    <location>
        <begin position="20"/>
        <end position="409"/>
    </location>
</feature>
<reference evidence="3 4" key="1">
    <citation type="submission" date="2020-08" db="EMBL/GenBank/DDBJ databases">
        <title>Sequencing the genomes of 1000 actinobacteria strains.</title>
        <authorList>
            <person name="Klenk H.-P."/>
        </authorList>
    </citation>
    <scope>NUCLEOTIDE SEQUENCE [LARGE SCALE GENOMIC DNA]</scope>
    <source>
        <strain evidence="3 4">DSM 45790</strain>
    </source>
</reference>
<organism evidence="3 4">
    <name type="scientific">Sphaerisporangium krabiense</name>
    <dbReference type="NCBI Taxonomy" id="763782"/>
    <lineage>
        <taxon>Bacteria</taxon>
        <taxon>Bacillati</taxon>
        <taxon>Actinomycetota</taxon>
        <taxon>Actinomycetes</taxon>
        <taxon>Streptosporangiales</taxon>
        <taxon>Streptosporangiaceae</taxon>
        <taxon>Sphaerisporangium</taxon>
    </lineage>
</organism>
<dbReference type="PROSITE" id="PS51662">
    <property type="entry name" value="BP_PHYTASE"/>
    <property type="match status" value="1"/>
</dbReference>
<keyword evidence="4" id="KW-1185">Reference proteome</keyword>
<evidence type="ECO:0000313" key="3">
    <source>
        <dbReference type="EMBL" id="MBB5627750.1"/>
    </source>
</evidence>
<dbReference type="SUPFAM" id="SSF50956">
    <property type="entry name" value="Thermostable phytase (3-phytase)"/>
    <property type="match status" value="1"/>
</dbReference>
<dbReference type="Pfam" id="PF02333">
    <property type="entry name" value="Phytase"/>
    <property type="match status" value="2"/>
</dbReference>
<feature type="chain" id="PRO_5030786891" evidence="1">
    <location>
        <begin position="25"/>
        <end position="422"/>
    </location>
</feature>
<dbReference type="EMBL" id="JACHBR010000001">
    <property type="protein sequence ID" value="MBB5627750.1"/>
    <property type="molecule type" value="Genomic_DNA"/>
</dbReference>
<name>A0A7W8Z5R0_9ACTN</name>
<dbReference type="Gene3D" id="2.120.10.30">
    <property type="entry name" value="TolB, C-terminal domain"/>
    <property type="match status" value="1"/>
</dbReference>